<keyword evidence="2" id="KW-1185">Reference proteome</keyword>
<comment type="caution">
    <text evidence="1">The sequence shown here is derived from an EMBL/GenBank/DDBJ whole genome shotgun (WGS) entry which is preliminary data.</text>
</comment>
<name>A0A9N9DB10_9GLOM</name>
<accession>A0A9N9DB10</accession>
<dbReference type="OrthoDB" id="10434980at2759"/>
<organism evidence="1 2">
    <name type="scientific">Diversispora eburnea</name>
    <dbReference type="NCBI Taxonomy" id="1213867"/>
    <lineage>
        <taxon>Eukaryota</taxon>
        <taxon>Fungi</taxon>
        <taxon>Fungi incertae sedis</taxon>
        <taxon>Mucoromycota</taxon>
        <taxon>Glomeromycotina</taxon>
        <taxon>Glomeromycetes</taxon>
        <taxon>Diversisporales</taxon>
        <taxon>Diversisporaceae</taxon>
        <taxon>Diversispora</taxon>
    </lineage>
</organism>
<sequence length="152" mass="17551">NSSRLQNRRKRKTSVLLKISKGKKSKSKKSKIVTILRTSFVWNFFITDHDTETYVVYAICQIIDCTRKYAYHGSTTNLSDGTDVAGIDYTKYLRDDHHITEALLSSKTPEEISNLKQSKKQQSIDELLLRPLSSRRQKLLNQDLVKFIVGTR</sequence>
<dbReference type="AlphaFoldDB" id="A0A9N9DB10"/>
<feature type="non-terminal residue" evidence="1">
    <location>
        <position position="1"/>
    </location>
</feature>
<reference evidence="1" key="1">
    <citation type="submission" date="2021-06" db="EMBL/GenBank/DDBJ databases">
        <authorList>
            <person name="Kallberg Y."/>
            <person name="Tangrot J."/>
            <person name="Rosling A."/>
        </authorList>
    </citation>
    <scope>NUCLEOTIDE SEQUENCE</scope>
    <source>
        <strain evidence="1">AZ414A</strain>
    </source>
</reference>
<dbReference type="EMBL" id="CAJVPK010003610">
    <property type="protein sequence ID" value="CAG8629138.1"/>
    <property type="molecule type" value="Genomic_DNA"/>
</dbReference>
<proteinExistence type="predicted"/>
<dbReference type="Proteomes" id="UP000789706">
    <property type="component" value="Unassembled WGS sequence"/>
</dbReference>
<protein>
    <submittedName>
        <fullName evidence="1">2536_t:CDS:1</fullName>
    </submittedName>
</protein>
<evidence type="ECO:0000313" key="2">
    <source>
        <dbReference type="Proteomes" id="UP000789706"/>
    </source>
</evidence>
<gene>
    <name evidence="1" type="ORF">DEBURN_LOCUS10696</name>
</gene>
<evidence type="ECO:0000313" key="1">
    <source>
        <dbReference type="EMBL" id="CAG8629138.1"/>
    </source>
</evidence>